<keyword evidence="1" id="KW-1015">Disulfide bond</keyword>
<evidence type="ECO:0000256" key="2">
    <source>
        <dbReference type="SAM" id="MobiDB-lite"/>
    </source>
</evidence>
<feature type="non-terminal residue" evidence="5">
    <location>
        <position position="415"/>
    </location>
</feature>
<keyword evidence="6" id="KW-1185">Reference proteome</keyword>
<reference evidence="5 6" key="1">
    <citation type="submission" date="2021-06" db="EMBL/GenBank/DDBJ databases">
        <title>A haploid diamondback moth (Plutella xylostella L.) genome assembly resolves 31 chromosomes and identifies a diamide resistance mutation.</title>
        <authorList>
            <person name="Ward C.M."/>
            <person name="Perry K.D."/>
            <person name="Baker G."/>
            <person name="Powis K."/>
            <person name="Heckel D.G."/>
            <person name="Baxter S.W."/>
        </authorList>
    </citation>
    <scope>NUCLEOTIDE SEQUENCE [LARGE SCALE GENOMIC DNA]</scope>
    <source>
        <strain evidence="5 6">LV</strain>
        <tissue evidence="5">Single pupa</tissue>
    </source>
</reference>
<proteinExistence type="predicted"/>
<protein>
    <recommendedName>
        <fullName evidence="4">Peptidase S1 domain-containing protein</fullName>
    </recommendedName>
</protein>
<dbReference type="InterPro" id="IPR009003">
    <property type="entry name" value="Peptidase_S1_PA"/>
</dbReference>
<organism evidence="5 6">
    <name type="scientific">Plutella xylostella</name>
    <name type="common">Diamondback moth</name>
    <name type="synonym">Plutella maculipennis</name>
    <dbReference type="NCBI Taxonomy" id="51655"/>
    <lineage>
        <taxon>Eukaryota</taxon>
        <taxon>Metazoa</taxon>
        <taxon>Ecdysozoa</taxon>
        <taxon>Arthropoda</taxon>
        <taxon>Hexapoda</taxon>
        <taxon>Insecta</taxon>
        <taxon>Pterygota</taxon>
        <taxon>Neoptera</taxon>
        <taxon>Endopterygota</taxon>
        <taxon>Lepidoptera</taxon>
        <taxon>Glossata</taxon>
        <taxon>Ditrysia</taxon>
        <taxon>Yponomeutoidea</taxon>
        <taxon>Plutellidae</taxon>
        <taxon>Plutella</taxon>
    </lineage>
</organism>
<feature type="compositionally biased region" description="Low complexity" evidence="2">
    <location>
        <begin position="275"/>
        <end position="288"/>
    </location>
</feature>
<feature type="compositionally biased region" description="Basic and acidic residues" evidence="2">
    <location>
        <begin position="151"/>
        <end position="208"/>
    </location>
</feature>
<dbReference type="PROSITE" id="PS50240">
    <property type="entry name" value="TRYPSIN_DOM"/>
    <property type="match status" value="1"/>
</dbReference>
<dbReference type="InterPro" id="IPR031986">
    <property type="entry name" value="GD_N"/>
</dbReference>
<sequence length="415" mass="46143">MLLLNLALLIAGAYSQSTPLSPCPNVFSYEPPGSEPGRWYGVVNLSTDSTLHSLWLNVVLDAKADILGNWIGDVTTSDNIDFKIENTQMKIHPGPATAVRFFVQYNQLNKVPRLQAIRLNGREICNANNGVATIDRQEVVETRPEVTTSGRRPDTQRPPTRQETRPQDRPVSRPQERPQDNRPQDVRPQDIRPQDVRPQDIRPEDRPSTRPVQGSRPGDSGPVYVPTQNPPIDQSNANPYSIDSHAPSQSTGTQTVSRPQTIDSRPKPDPYRPLTTSRPKPSTTTTTRYDQGDFVDEPQPDDSEYFSGGLITIVTGDKRPSGNNFYDRPDRNQQNVCGKVVRNSNPNPLVVNGKPTLEGQWPWQIALYQTQTVDNKYICGGTLVSHRHIVTAAHCVTRKGSALPSNSNTMTVYLG</sequence>
<evidence type="ECO:0000259" key="4">
    <source>
        <dbReference type="PROSITE" id="PS50240"/>
    </source>
</evidence>
<dbReference type="EMBL" id="JAHIBW010000016">
    <property type="protein sequence ID" value="KAG7303209.1"/>
    <property type="molecule type" value="Genomic_DNA"/>
</dbReference>
<dbReference type="Proteomes" id="UP000823941">
    <property type="component" value="Chromosome 16"/>
</dbReference>
<gene>
    <name evidence="5" type="ORF">JYU34_011674</name>
</gene>
<feature type="chain" id="PRO_5046300206" description="Peptidase S1 domain-containing protein" evidence="3">
    <location>
        <begin position="16"/>
        <end position="415"/>
    </location>
</feature>
<feature type="compositionally biased region" description="Acidic residues" evidence="2">
    <location>
        <begin position="293"/>
        <end position="304"/>
    </location>
</feature>
<keyword evidence="3" id="KW-0732">Signal</keyword>
<dbReference type="Pfam" id="PF16030">
    <property type="entry name" value="GD_N"/>
    <property type="match status" value="1"/>
</dbReference>
<dbReference type="PROSITE" id="PS00134">
    <property type="entry name" value="TRYPSIN_HIS"/>
    <property type="match status" value="1"/>
</dbReference>
<dbReference type="InterPro" id="IPR001254">
    <property type="entry name" value="Trypsin_dom"/>
</dbReference>
<feature type="region of interest" description="Disordered" evidence="2">
    <location>
        <begin position="136"/>
        <end position="304"/>
    </location>
</feature>
<comment type="caution">
    <text evidence="5">The sequence shown here is derived from an EMBL/GenBank/DDBJ whole genome shotgun (WGS) entry which is preliminary data.</text>
</comment>
<dbReference type="InterPro" id="IPR043504">
    <property type="entry name" value="Peptidase_S1_PA_chymotrypsin"/>
</dbReference>
<accession>A0ABQ7QDA1</accession>
<evidence type="ECO:0000313" key="6">
    <source>
        <dbReference type="Proteomes" id="UP000823941"/>
    </source>
</evidence>
<feature type="signal peptide" evidence="3">
    <location>
        <begin position="1"/>
        <end position="15"/>
    </location>
</feature>
<dbReference type="Pfam" id="PF00089">
    <property type="entry name" value="Trypsin"/>
    <property type="match status" value="1"/>
</dbReference>
<evidence type="ECO:0000256" key="3">
    <source>
        <dbReference type="SAM" id="SignalP"/>
    </source>
</evidence>
<dbReference type="SUPFAM" id="SSF50494">
    <property type="entry name" value="Trypsin-like serine proteases"/>
    <property type="match status" value="1"/>
</dbReference>
<feature type="domain" description="Peptidase S1" evidence="4">
    <location>
        <begin position="350"/>
        <end position="415"/>
    </location>
</feature>
<evidence type="ECO:0000313" key="5">
    <source>
        <dbReference type="EMBL" id="KAG7303209.1"/>
    </source>
</evidence>
<feature type="compositionally biased region" description="Polar residues" evidence="2">
    <location>
        <begin position="226"/>
        <end position="263"/>
    </location>
</feature>
<evidence type="ECO:0000256" key="1">
    <source>
        <dbReference type="ARBA" id="ARBA00023157"/>
    </source>
</evidence>
<dbReference type="InterPro" id="IPR018114">
    <property type="entry name" value="TRYPSIN_HIS"/>
</dbReference>
<name>A0ABQ7QDA1_PLUXY</name>
<dbReference type="PANTHER" id="PTHR24252">
    <property type="entry name" value="ACROSIN-RELATED"/>
    <property type="match status" value="1"/>
</dbReference>
<dbReference type="Gene3D" id="2.40.10.10">
    <property type="entry name" value="Trypsin-like serine proteases"/>
    <property type="match status" value="1"/>
</dbReference>
<dbReference type="PANTHER" id="PTHR24252:SF7">
    <property type="entry name" value="HYALIN"/>
    <property type="match status" value="1"/>
</dbReference>